<comment type="caution">
    <text evidence="2">The sequence shown here is derived from an EMBL/GenBank/DDBJ whole genome shotgun (WGS) entry which is preliminary data.</text>
</comment>
<dbReference type="SUPFAM" id="SSF50346">
    <property type="entry name" value="PRC-barrel domain"/>
    <property type="match status" value="1"/>
</dbReference>
<evidence type="ECO:0000313" key="2">
    <source>
        <dbReference type="EMBL" id="GGG41694.1"/>
    </source>
</evidence>
<evidence type="ECO:0000313" key="3">
    <source>
        <dbReference type="Proteomes" id="UP000605733"/>
    </source>
</evidence>
<accession>A0ABQ1WTE9</accession>
<keyword evidence="3" id="KW-1185">Reference proteome</keyword>
<feature type="region of interest" description="Disordered" evidence="1">
    <location>
        <begin position="164"/>
        <end position="306"/>
    </location>
</feature>
<proteinExistence type="predicted"/>
<dbReference type="InterPro" id="IPR011033">
    <property type="entry name" value="PRC_barrel-like_sf"/>
</dbReference>
<name>A0ABQ1WTE9_9FLAO</name>
<dbReference type="Gene3D" id="3.90.50.10">
    <property type="entry name" value="Photosynthetic Reaction Center, subunit H, domain 2"/>
    <property type="match status" value="1"/>
</dbReference>
<gene>
    <name evidence="2" type="ORF">GCM10011532_26810</name>
</gene>
<dbReference type="InterPro" id="IPR014747">
    <property type="entry name" value="Bac_photo_RC_H_C"/>
</dbReference>
<organism evidence="2 3">
    <name type="scientific">Christiangramia forsetii</name>
    <dbReference type="NCBI Taxonomy" id="411153"/>
    <lineage>
        <taxon>Bacteria</taxon>
        <taxon>Pseudomonadati</taxon>
        <taxon>Bacteroidota</taxon>
        <taxon>Flavobacteriia</taxon>
        <taxon>Flavobacteriales</taxon>
        <taxon>Flavobacteriaceae</taxon>
        <taxon>Christiangramia</taxon>
    </lineage>
</organism>
<reference evidence="3" key="1">
    <citation type="journal article" date="2019" name="Int. J. Syst. Evol. Microbiol.">
        <title>The Global Catalogue of Microorganisms (GCM) 10K type strain sequencing project: providing services to taxonomists for standard genome sequencing and annotation.</title>
        <authorList>
            <consortium name="The Broad Institute Genomics Platform"/>
            <consortium name="The Broad Institute Genome Sequencing Center for Infectious Disease"/>
            <person name="Wu L."/>
            <person name="Ma J."/>
        </authorList>
    </citation>
    <scope>NUCLEOTIDE SEQUENCE [LARGE SCALE GENOMIC DNA]</scope>
    <source>
        <strain evidence="3">CGMCC 1.15422</strain>
    </source>
</reference>
<protein>
    <recommendedName>
        <fullName evidence="4">PRC-barrel domain-containing protein</fullName>
    </recommendedName>
</protein>
<dbReference type="Proteomes" id="UP000605733">
    <property type="component" value="Unassembled WGS sequence"/>
</dbReference>
<evidence type="ECO:0000256" key="1">
    <source>
        <dbReference type="SAM" id="MobiDB-lite"/>
    </source>
</evidence>
<dbReference type="EMBL" id="BMIX01000006">
    <property type="protein sequence ID" value="GGG41694.1"/>
    <property type="molecule type" value="Genomic_DNA"/>
</dbReference>
<sequence length="306" mass="36894">MMKEKKKHLYYLSELKDYKVDNHDHDIRGWKLKDLDHTVVGTVDNLLINKDLKKVVYVDVEVDQSIIDVNHDPYSPDSKTEFKEFINKEGENHIIIPIGLIDIHAEDKFVYTDSINYQTFAETKRYRSGTDINRNYENHVLGSYNRNRKDIRKDNEVERTRAAYDDENIHAKQSESVVDNHYRNKDIDKDSGDNFKRNDDLVNRDNEKSRRDQDFVRNDEEKIRQEKEQLRATSNDRKRPIDDHNRALDYNDKHQGLHPERSIDEDDSWTHQDRNLENLDDSDHERREKRESEFYNRSEFQERNRR</sequence>
<evidence type="ECO:0008006" key="4">
    <source>
        <dbReference type="Google" id="ProtNLM"/>
    </source>
</evidence>